<dbReference type="RefSeq" id="XP_044545897.1">
    <property type="nucleotide sequence ID" value="XM_044698332.1"/>
</dbReference>
<keyword evidence="2" id="KW-1185">Reference proteome</keyword>
<dbReference type="Proteomes" id="UP000816034">
    <property type="component" value="Unassembled WGS sequence"/>
</dbReference>
<protein>
    <submittedName>
        <fullName evidence="1">Uncharacterized protein</fullName>
    </submittedName>
</protein>
<name>A0AA88GKW2_NAELO</name>
<accession>A0AA88GKW2</accession>
<sequence length="260" mass="29449">MTRQYSLWKLEPVSKQIIQKLGEPIAKGGADLSLDQVSSLDSKTLYTIASDLASFKDELVAIQNMKNLDTTLCTKVVKWVNQFLLQDKIQVKKFTFPTPSSFSPDNIEEMAAEDELDKKYLQSKNLHKSEKAFLDDLLNNYTLKDLTKPSPIATDKMSFKMKHREETIKLVVSVAKEHLNFKKGGNKQGLNFFIAKGGSGSGNHEILTEYQHYAQSNRMDAISKNTQIIYFNFVVNHRKMVGKTDYLFFAACACACLIVE</sequence>
<evidence type="ECO:0000313" key="1">
    <source>
        <dbReference type="EMBL" id="KAG2378635.1"/>
    </source>
</evidence>
<gene>
    <name evidence="1" type="ORF">C9374_008274</name>
</gene>
<organism evidence="1 2">
    <name type="scientific">Naegleria lovaniensis</name>
    <name type="common">Amoeba</name>
    <dbReference type="NCBI Taxonomy" id="51637"/>
    <lineage>
        <taxon>Eukaryota</taxon>
        <taxon>Discoba</taxon>
        <taxon>Heterolobosea</taxon>
        <taxon>Tetramitia</taxon>
        <taxon>Eutetramitia</taxon>
        <taxon>Vahlkampfiidae</taxon>
        <taxon>Naegleria</taxon>
    </lineage>
</organism>
<dbReference type="AlphaFoldDB" id="A0AA88GKW2"/>
<proteinExistence type="predicted"/>
<evidence type="ECO:0000313" key="2">
    <source>
        <dbReference type="Proteomes" id="UP000816034"/>
    </source>
</evidence>
<dbReference type="EMBL" id="PYSW02000032">
    <property type="protein sequence ID" value="KAG2378635.1"/>
    <property type="molecule type" value="Genomic_DNA"/>
</dbReference>
<dbReference type="GeneID" id="68100728"/>
<reference evidence="1 2" key="1">
    <citation type="journal article" date="2018" name="BMC Genomics">
        <title>The genome of Naegleria lovaniensis, the basis for a comparative approach to unravel pathogenicity factors of the human pathogenic amoeba N. fowleri.</title>
        <authorList>
            <person name="Liechti N."/>
            <person name="Schurch N."/>
            <person name="Bruggmann R."/>
            <person name="Wittwer M."/>
        </authorList>
    </citation>
    <scope>NUCLEOTIDE SEQUENCE [LARGE SCALE GENOMIC DNA]</scope>
    <source>
        <strain evidence="1 2">ATCC 30569</strain>
    </source>
</reference>
<comment type="caution">
    <text evidence="1">The sequence shown here is derived from an EMBL/GenBank/DDBJ whole genome shotgun (WGS) entry which is preliminary data.</text>
</comment>